<sequence>MIKNNSKRLIQASLKNLLDRCETYENLIKQIHAHSIIFGFFTQNGNSDQFFACKLLNVYVKLNKPAVAQKVFDQISVPDIVSWTSLINLYLKTQQPSKALSVFSQCLSSSSLRPDAHCVLAALSACSRMKNLDSGKAVHAMVYRFLSKKETIVDNALIDMYSRVAKTHLARRVFDCMQDRDVSTWTSLLNGFIVCGDIDAARKVFDDMPSRNVVSWTAMIVGYVRVKIPIEALKLFRTMQAEGQDSPTTITIVAVLSGCADIGALDSGKCIHGFVNKLTGLTTDVAVNNGLIDMYAKSGDLQSAKVIFNNMVNKDLFSWTSIISGLAYNGRGKDALEHFYVMVASGMTPNEVTFLSVLSACAHAGLVDEGQRFFMKMRNSPSYEPKLEHYGCMVDLLGRAGFFEEVIRLIEDMPLKPDAVIWRSLLSACLGHNNLDLAEMAGKKVLELEPEDDGVCILLWNLYRRKKMWKDASRVGKMMRDQSIKKKPGCSWVEVNGVVHEFLAETQSLPVYGDAHIVLEGITRESELITGLDSFEDEL</sequence>
<dbReference type="AlphaFoldDB" id="A0AAV1D9H2"/>
<dbReference type="FunFam" id="1.25.40.10:FF:000184">
    <property type="entry name" value="Pentatricopeptide repeat-containing protein, chloroplastic"/>
    <property type="match status" value="1"/>
</dbReference>
<dbReference type="PROSITE" id="PS51375">
    <property type="entry name" value="PPR"/>
    <property type="match status" value="4"/>
</dbReference>
<dbReference type="GO" id="GO:0009451">
    <property type="term" value="P:RNA modification"/>
    <property type="evidence" value="ECO:0007669"/>
    <property type="project" value="InterPro"/>
</dbReference>
<dbReference type="Pfam" id="PF20431">
    <property type="entry name" value="E_motif"/>
    <property type="match status" value="1"/>
</dbReference>
<dbReference type="SUPFAM" id="SSF48452">
    <property type="entry name" value="TPR-like"/>
    <property type="match status" value="1"/>
</dbReference>
<dbReference type="Gene3D" id="1.25.40.10">
    <property type="entry name" value="Tetratricopeptide repeat domain"/>
    <property type="match status" value="3"/>
</dbReference>
<dbReference type="FunFam" id="1.25.40.10:FF:000348">
    <property type="entry name" value="Pentatricopeptide repeat-containing protein chloroplastic"/>
    <property type="match status" value="1"/>
</dbReference>
<feature type="repeat" description="PPR" evidence="2">
    <location>
        <begin position="181"/>
        <end position="215"/>
    </location>
</feature>
<dbReference type="InterPro" id="IPR046960">
    <property type="entry name" value="PPR_At4g14850-like_plant"/>
</dbReference>
<evidence type="ECO:0000313" key="4">
    <source>
        <dbReference type="Proteomes" id="UP001161247"/>
    </source>
</evidence>
<evidence type="ECO:0000256" key="1">
    <source>
        <dbReference type="ARBA" id="ARBA00022737"/>
    </source>
</evidence>
<dbReference type="Proteomes" id="UP001161247">
    <property type="component" value="Chromosome 4"/>
</dbReference>
<dbReference type="InterPro" id="IPR046848">
    <property type="entry name" value="E_motif"/>
</dbReference>
<dbReference type="InterPro" id="IPR002885">
    <property type="entry name" value="PPR_rpt"/>
</dbReference>
<dbReference type="PANTHER" id="PTHR47926:SF497">
    <property type="entry name" value="TETRATRICOPEPTIDE-LIKE HELICAL DOMAIN SUPERFAMILY"/>
    <property type="match status" value="1"/>
</dbReference>
<dbReference type="Pfam" id="PF01535">
    <property type="entry name" value="PPR"/>
    <property type="match status" value="5"/>
</dbReference>
<proteinExistence type="predicted"/>
<dbReference type="NCBIfam" id="TIGR00756">
    <property type="entry name" value="PPR"/>
    <property type="match status" value="3"/>
</dbReference>
<evidence type="ECO:0000256" key="2">
    <source>
        <dbReference type="PROSITE-ProRule" id="PRU00708"/>
    </source>
</evidence>
<accession>A0AAV1D9H2</accession>
<feature type="repeat" description="PPR" evidence="2">
    <location>
        <begin position="79"/>
        <end position="114"/>
    </location>
</feature>
<name>A0AAV1D9H2_OLDCO</name>
<dbReference type="InterPro" id="IPR011990">
    <property type="entry name" value="TPR-like_helical_dom_sf"/>
</dbReference>
<reference evidence="3" key="1">
    <citation type="submission" date="2023-03" db="EMBL/GenBank/DDBJ databases">
        <authorList>
            <person name="Julca I."/>
        </authorList>
    </citation>
    <scope>NUCLEOTIDE SEQUENCE</scope>
</reference>
<dbReference type="GO" id="GO:0003723">
    <property type="term" value="F:RNA binding"/>
    <property type="evidence" value="ECO:0007669"/>
    <property type="project" value="InterPro"/>
</dbReference>
<organism evidence="3 4">
    <name type="scientific">Oldenlandia corymbosa var. corymbosa</name>
    <dbReference type="NCBI Taxonomy" id="529605"/>
    <lineage>
        <taxon>Eukaryota</taxon>
        <taxon>Viridiplantae</taxon>
        <taxon>Streptophyta</taxon>
        <taxon>Embryophyta</taxon>
        <taxon>Tracheophyta</taxon>
        <taxon>Spermatophyta</taxon>
        <taxon>Magnoliopsida</taxon>
        <taxon>eudicotyledons</taxon>
        <taxon>Gunneridae</taxon>
        <taxon>Pentapetalae</taxon>
        <taxon>asterids</taxon>
        <taxon>lamiids</taxon>
        <taxon>Gentianales</taxon>
        <taxon>Rubiaceae</taxon>
        <taxon>Rubioideae</taxon>
        <taxon>Spermacoceae</taxon>
        <taxon>Hedyotis-Oldenlandia complex</taxon>
        <taxon>Oldenlandia</taxon>
    </lineage>
</organism>
<dbReference type="PANTHER" id="PTHR47926">
    <property type="entry name" value="PENTATRICOPEPTIDE REPEAT-CONTAINING PROTEIN"/>
    <property type="match status" value="1"/>
</dbReference>
<keyword evidence="1" id="KW-0677">Repeat</keyword>
<dbReference type="EMBL" id="OX459121">
    <property type="protein sequence ID" value="CAI9103695.1"/>
    <property type="molecule type" value="Genomic_DNA"/>
</dbReference>
<feature type="repeat" description="PPR" evidence="2">
    <location>
        <begin position="315"/>
        <end position="349"/>
    </location>
</feature>
<feature type="repeat" description="PPR" evidence="2">
    <location>
        <begin position="350"/>
        <end position="380"/>
    </location>
</feature>
<gene>
    <name evidence="3" type="ORF">OLC1_LOCUS12795</name>
</gene>
<protein>
    <submittedName>
        <fullName evidence="3">OLC1v1002226C1</fullName>
    </submittedName>
</protein>
<evidence type="ECO:0000313" key="3">
    <source>
        <dbReference type="EMBL" id="CAI9103695.1"/>
    </source>
</evidence>
<dbReference type="Pfam" id="PF13041">
    <property type="entry name" value="PPR_2"/>
    <property type="match status" value="1"/>
</dbReference>
<keyword evidence="4" id="KW-1185">Reference proteome</keyword>